<evidence type="ECO:0000313" key="2">
    <source>
        <dbReference type="Proteomes" id="UP000652755"/>
    </source>
</evidence>
<proteinExistence type="predicted"/>
<gene>
    <name evidence="1" type="ORF">H7U22_19615</name>
</gene>
<dbReference type="RefSeq" id="WP_187073056.1">
    <property type="nucleotide sequence ID" value="NZ_JACRYL010000023.1"/>
</dbReference>
<evidence type="ECO:0000313" key="1">
    <source>
        <dbReference type="EMBL" id="MBC6112637.1"/>
    </source>
</evidence>
<organism evidence="1 2">
    <name type="scientific">Pedobacter fastidiosus</name>
    <dbReference type="NCBI Taxonomy" id="2765361"/>
    <lineage>
        <taxon>Bacteria</taxon>
        <taxon>Pseudomonadati</taxon>
        <taxon>Bacteroidota</taxon>
        <taxon>Sphingobacteriia</taxon>
        <taxon>Sphingobacteriales</taxon>
        <taxon>Sphingobacteriaceae</taxon>
        <taxon>Pedobacter</taxon>
    </lineage>
</organism>
<protein>
    <submittedName>
        <fullName evidence="1">Uncharacterized protein</fullName>
    </submittedName>
</protein>
<reference evidence="1 2" key="1">
    <citation type="submission" date="2020-08" db="EMBL/GenBank/DDBJ databases">
        <authorList>
            <person name="Sun Q."/>
            <person name="Inoue M."/>
        </authorList>
    </citation>
    <scope>NUCLEOTIDE SEQUENCE [LARGE SCALE GENOMIC DNA]</scope>
    <source>
        <strain evidence="1 2">CCM 8938</strain>
    </source>
</reference>
<accession>A0ABR7KX42</accession>
<comment type="caution">
    <text evidence="1">The sequence shown here is derived from an EMBL/GenBank/DDBJ whole genome shotgun (WGS) entry which is preliminary data.</text>
</comment>
<sequence length="104" mass="11657">MEQDADHTKVVAAFFYQSDPFGKKSGHLSALAKYYSHVGVIFMNNAQYSKTAIYYNLCIALEKYISVKSTILVRTYVLAALKKIETITIGTPLSKFAFDAELFS</sequence>
<dbReference type="EMBL" id="JACRYL010000023">
    <property type="protein sequence ID" value="MBC6112637.1"/>
    <property type="molecule type" value="Genomic_DNA"/>
</dbReference>
<dbReference type="Proteomes" id="UP000652755">
    <property type="component" value="Unassembled WGS sequence"/>
</dbReference>
<keyword evidence="2" id="KW-1185">Reference proteome</keyword>
<name>A0ABR7KX42_9SPHI</name>